<keyword evidence="7 8" id="KW-0472">Membrane</keyword>
<accession>A0A0A5GIV7</accession>
<evidence type="ECO:0000256" key="8">
    <source>
        <dbReference type="SAM" id="Phobius"/>
    </source>
</evidence>
<feature type="transmembrane region" description="Helical" evidence="8">
    <location>
        <begin position="173"/>
        <end position="198"/>
    </location>
</feature>
<feature type="transmembrane region" description="Helical" evidence="8">
    <location>
        <begin position="112"/>
        <end position="133"/>
    </location>
</feature>
<sequence>MKNISILFLTIACLIIASIVSLMVGSADITWVDIKETWLQNSETIESKIIVELRIPRVLAGVLVGVAMAIAGVIMQALTNNPLASPTVLGITDGAAFAIAIAYVLLPELPYLGLLGMSFLGAVFGAALVFGVGSMAKGKLTPVKLALAGAAVGALLHSLSSGMAIYFNVAQDVSFWFAGGLANLTWTGVLFALPFILIGTGIALYLARSLTVLVFGEETAIGLGQNLTRVRLLGGLASLLLIGSAVAIGGTIGFIGLVIPHITRMLMGYDHRWVIPMAGLFGALLLTTADIAARSINPPSEIPVGALTALIGVPYFLYLARRDGGGLR</sequence>
<evidence type="ECO:0000256" key="3">
    <source>
        <dbReference type="ARBA" id="ARBA00022448"/>
    </source>
</evidence>
<proteinExistence type="inferred from homology"/>
<feature type="transmembrane region" description="Helical" evidence="8">
    <location>
        <begin position="87"/>
        <end position="106"/>
    </location>
</feature>
<dbReference type="CDD" id="cd06550">
    <property type="entry name" value="TM_ABC_iron-siderophores_like"/>
    <property type="match status" value="1"/>
</dbReference>
<evidence type="ECO:0000256" key="6">
    <source>
        <dbReference type="ARBA" id="ARBA00022989"/>
    </source>
</evidence>
<feature type="transmembrane region" description="Helical" evidence="8">
    <location>
        <begin position="236"/>
        <end position="262"/>
    </location>
</feature>
<protein>
    <submittedName>
        <fullName evidence="9">Ferrichrome ABC transporter permease</fullName>
    </submittedName>
</protein>
<feature type="transmembrane region" description="Helical" evidence="8">
    <location>
        <begin position="302"/>
        <end position="320"/>
    </location>
</feature>
<dbReference type="Proteomes" id="UP000030528">
    <property type="component" value="Unassembled WGS sequence"/>
</dbReference>
<comment type="caution">
    <text evidence="9">The sequence shown here is derived from an EMBL/GenBank/DDBJ whole genome shotgun (WGS) entry which is preliminary data.</text>
</comment>
<keyword evidence="10" id="KW-1185">Reference proteome</keyword>
<dbReference type="Pfam" id="PF01032">
    <property type="entry name" value="FecCD"/>
    <property type="match status" value="1"/>
</dbReference>
<dbReference type="Gene3D" id="1.10.3470.10">
    <property type="entry name" value="ABC transporter involved in vitamin B12 uptake, BtuC"/>
    <property type="match status" value="1"/>
</dbReference>
<dbReference type="GO" id="GO:0033214">
    <property type="term" value="P:siderophore-iron import into cell"/>
    <property type="evidence" value="ECO:0007669"/>
    <property type="project" value="TreeGrafter"/>
</dbReference>
<dbReference type="PANTHER" id="PTHR30472:SF58">
    <property type="entry name" value="IRON(3+)-HYDROXAMATE IMPORT SYSTEM PERMEASE PROTEIN FHUB"/>
    <property type="match status" value="1"/>
</dbReference>
<dbReference type="GO" id="GO:0022857">
    <property type="term" value="F:transmembrane transporter activity"/>
    <property type="evidence" value="ECO:0007669"/>
    <property type="project" value="InterPro"/>
</dbReference>
<comment type="similarity">
    <text evidence="2">Belongs to the binding-protein-dependent transport system permease family. FecCD subfamily.</text>
</comment>
<dbReference type="PANTHER" id="PTHR30472">
    <property type="entry name" value="FERRIC ENTEROBACTIN TRANSPORT SYSTEM PERMEASE PROTEIN"/>
    <property type="match status" value="1"/>
</dbReference>
<comment type="subcellular location">
    <subcellularLocation>
        <location evidence="1">Cell membrane</location>
        <topology evidence="1">Multi-pass membrane protein</topology>
    </subcellularLocation>
</comment>
<dbReference type="InterPro" id="IPR000522">
    <property type="entry name" value="ABC_transptr_permease_BtuC"/>
</dbReference>
<evidence type="ECO:0000256" key="1">
    <source>
        <dbReference type="ARBA" id="ARBA00004651"/>
    </source>
</evidence>
<feature type="transmembrane region" description="Helical" evidence="8">
    <location>
        <begin position="274"/>
        <end position="296"/>
    </location>
</feature>
<keyword evidence="5 8" id="KW-0812">Transmembrane</keyword>
<evidence type="ECO:0000256" key="5">
    <source>
        <dbReference type="ARBA" id="ARBA00022692"/>
    </source>
</evidence>
<evidence type="ECO:0000313" key="10">
    <source>
        <dbReference type="Proteomes" id="UP000030528"/>
    </source>
</evidence>
<evidence type="ECO:0000256" key="2">
    <source>
        <dbReference type="ARBA" id="ARBA00007935"/>
    </source>
</evidence>
<dbReference type="EMBL" id="AVPE01000011">
    <property type="protein sequence ID" value="KGX91070.1"/>
    <property type="molecule type" value="Genomic_DNA"/>
</dbReference>
<feature type="transmembrane region" description="Helical" evidence="8">
    <location>
        <begin position="58"/>
        <end position="75"/>
    </location>
</feature>
<dbReference type="eggNOG" id="COG0609">
    <property type="taxonomic scope" value="Bacteria"/>
</dbReference>
<name>A0A0A5GIV7_9BACI</name>
<keyword evidence="3" id="KW-0813">Transport</keyword>
<evidence type="ECO:0000313" key="9">
    <source>
        <dbReference type="EMBL" id="KGX91070.1"/>
    </source>
</evidence>
<evidence type="ECO:0000256" key="4">
    <source>
        <dbReference type="ARBA" id="ARBA00022475"/>
    </source>
</evidence>
<dbReference type="STRING" id="1385510.GCA_000425205_02654"/>
<dbReference type="RefSeq" id="WP_036770098.1">
    <property type="nucleotide sequence ID" value="NZ_AULI01000011.1"/>
</dbReference>
<reference evidence="9 10" key="1">
    <citation type="submission" date="2013-08" db="EMBL/GenBank/DDBJ databases">
        <authorList>
            <person name="Huang J."/>
            <person name="Wang G."/>
        </authorList>
    </citation>
    <scope>NUCLEOTIDE SEQUENCE [LARGE SCALE GENOMIC DNA]</scope>
    <source>
        <strain evidence="9 10">JSM 076056</strain>
    </source>
</reference>
<dbReference type="InterPro" id="IPR037294">
    <property type="entry name" value="ABC_BtuC-like"/>
</dbReference>
<dbReference type="AlphaFoldDB" id="A0A0A5GIV7"/>
<evidence type="ECO:0000256" key="7">
    <source>
        <dbReference type="ARBA" id="ARBA00023136"/>
    </source>
</evidence>
<dbReference type="SUPFAM" id="SSF81345">
    <property type="entry name" value="ABC transporter involved in vitamin B12 uptake, BtuC"/>
    <property type="match status" value="1"/>
</dbReference>
<dbReference type="GO" id="GO:0005886">
    <property type="term" value="C:plasma membrane"/>
    <property type="evidence" value="ECO:0007669"/>
    <property type="project" value="UniProtKB-SubCell"/>
</dbReference>
<keyword evidence="6 8" id="KW-1133">Transmembrane helix</keyword>
<dbReference type="FunFam" id="1.10.3470.10:FF:000001">
    <property type="entry name" value="Vitamin B12 ABC transporter permease BtuC"/>
    <property type="match status" value="1"/>
</dbReference>
<keyword evidence="4" id="KW-1003">Cell membrane</keyword>
<organism evidence="9 10">
    <name type="scientific">Pontibacillus halophilus JSM 076056 = DSM 19796</name>
    <dbReference type="NCBI Taxonomy" id="1385510"/>
    <lineage>
        <taxon>Bacteria</taxon>
        <taxon>Bacillati</taxon>
        <taxon>Bacillota</taxon>
        <taxon>Bacilli</taxon>
        <taxon>Bacillales</taxon>
        <taxon>Bacillaceae</taxon>
        <taxon>Pontibacillus</taxon>
    </lineage>
</organism>
<feature type="transmembrane region" description="Helical" evidence="8">
    <location>
        <begin position="145"/>
        <end position="167"/>
    </location>
</feature>
<gene>
    <name evidence="9" type="ORF">N781_05015</name>
</gene>